<evidence type="ECO:0000313" key="4">
    <source>
        <dbReference type="Proteomes" id="UP001159428"/>
    </source>
</evidence>
<evidence type="ECO:0008006" key="5">
    <source>
        <dbReference type="Google" id="ProtNLM"/>
    </source>
</evidence>
<comment type="caution">
    <text evidence="3">The sequence shown here is derived from an EMBL/GenBank/DDBJ whole genome shotgun (WGS) entry which is preliminary data.</text>
</comment>
<reference evidence="3 4" key="1">
    <citation type="submission" date="2022-05" db="EMBL/GenBank/DDBJ databases">
        <authorList>
            <consortium name="Genoscope - CEA"/>
            <person name="William W."/>
        </authorList>
    </citation>
    <scope>NUCLEOTIDE SEQUENCE [LARGE SCALE GENOMIC DNA]</scope>
</reference>
<keyword evidence="4" id="KW-1185">Reference proteome</keyword>
<protein>
    <recommendedName>
        <fullName evidence="5">DNA helicase</fullName>
    </recommendedName>
</protein>
<evidence type="ECO:0000256" key="2">
    <source>
        <dbReference type="SAM" id="MobiDB-lite"/>
    </source>
</evidence>
<dbReference type="PANTHER" id="PTHR11070">
    <property type="entry name" value="UVRD / RECB / PCRA DNA HELICASE FAMILY MEMBER"/>
    <property type="match status" value="1"/>
</dbReference>
<feature type="coiled-coil region" evidence="1">
    <location>
        <begin position="132"/>
        <end position="162"/>
    </location>
</feature>
<sequence>MLDAPIFSTACLETLNDEREESWDEGVKHFLDKEYADWKELSGTHMVPGEFLYRKRKPDNGEETEKKFYDLLQEFGESRSEPEPMFVVHSYKFVEMISEWNKVSNKEEKKWVAGEHDFVIIHRQHGIIFFQVKAAVKTKKRFREAEEQLEKDKKALKAFINENLPSSRTKDMNFVLYKYPGFVVMPNCPSPKSSKPPNGVFKEDCKDVGAFSAWWKTKVAEVKGDTKFDQTLFEHLVKRFVGMSHSILDTLSKSIDDDKVKLEMCTKQQLSVVLDSEPKKWITGPAGSGKTWLLMKKVLMLAKKALLKGSEEKILVACYNKPLSMMFARVFKDKLFSFLESGELEEVVEVKTFESLLFDVTGPRSGDSDQEKENHVSQALEVVEQRSAFAQQYDHVFVDECQDLYGNRWQTLFERLLKDEDDFSFDEPKHLWFLYDTNQYLRLSEEQYKQHWKSIRKSAKLTKVFRSTGSIFDQSKKYFRAENSNAEPIALGHNVRGPEITWDNSLKSRKVTEDAGAACIAKHIKELRRNKVVGKDICILTQNVEIQEGISSELNKMGIETQNAADLFGYDLHVNKVVVESIWRFKGLESKVVVLYNPPFFQDINWSVKKVKELLYTAVSRCFCYLVVITTIHGCNALRSEEGITEQEIKHGRQETSIQSSEGLKSEYRLQVHSFFNDPFSKRGRETQYESGPPEYESPFKRSIEDDNDDVDPDDIKCSPAKLLRKEEADHLYKKISKNMEKRPVKVPGCDLLEPRDPNIKDSIRNNGIKLLEEPVKQNLRYRPGSSDRDESFKDDDITSVVAWIEYKMYDQRRREINPRKYTQDCRNLKKEIETSTKDQTCHESVLNALQEFQATKHS</sequence>
<dbReference type="SUPFAM" id="SSF52540">
    <property type="entry name" value="P-loop containing nucleoside triphosphate hydrolases"/>
    <property type="match status" value="1"/>
</dbReference>
<dbReference type="GO" id="GO:0005524">
    <property type="term" value="F:ATP binding"/>
    <property type="evidence" value="ECO:0007669"/>
    <property type="project" value="InterPro"/>
</dbReference>
<dbReference type="GO" id="GO:0003678">
    <property type="term" value="F:DNA helicase activity"/>
    <property type="evidence" value="ECO:0007669"/>
    <property type="project" value="InterPro"/>
</dbReference>
<gene>
    <name evidence="3" type="ORF">PMEA_00008533</name>
</gene>
<dbReference type="AlphaFoldDB" id="A0AAU9WN66"/>
<dbReference type="EMBL" id="CALNXJ010000017">
    <property type="protein sequence ID" value="CAH3119857.1"/>
    <property type="molecule type" value="Genomic_DNA"/>
</dbReference>
<proteinExistence type="predicted"/>
<name>A0AAU9WN66_9CNID</name>
<evidence type="ECO:0000256" key="1">
    <source>
        <dbReference type="SAM" id="Coils"/>
    </source>
</evidence>
<dbReference type="InterPro" id="IPR000212">
    <property type="entry name" value="DNA_helicase_UvrD/REP"/>
</dbReference>
<keyword evidence="1" id="KW-0175">Coiled coil</keyword>
<organism evidence="3 4">
    <name type="scientific">Pocillopora meandrina</name>
    <dbReference type="NCBI Taxonomy" id="46732"/>
    <lineage>
        <taxon>Eukaryota</taxon>
        <taxon>Metazoa</taxon>
        <taxon>Cnidaria</taxon>
        <taxon>Anthozoa</taxon>
        <taxon>Hexacorallia</taxon>
        <taxon>Scleractinia</taxon>
        <taxon>Astrocoeniina</taxon>
        <taxon>Pocilloporidae</taxon>
        <taxon>Pocillopora</taxon>
    </lineage>
</organism>
<dbReference type="Gene3D" id="3.40.50.300">
    <property type="entry name" value="P-loop containing nucleotide triphosphate hydrolases"/>
    <property type="match status" value="2"/>
</dbReference>
<feature type="region of interest" description="Disordered" evidence="2">
    <location>
        <begin position="683"/>
        <end position="713"/>
    </location>
</feature>
<accession>A0AAU9WN66</accession>
<dbReference type="GO" id="GO:0003677">
    <property type="term" value="F:DNA binding"/>
    <property type="evidence" value="ECO:0007669"/>
    <property type="project" value="InterPro"/>
</dbReference>
<dbReference type="Proteomes" id="UP001159428">
    <property type="component" value="Unassembled WGS sequence"/>
</dbReference>
<dbReference type="InterPro" id="IPR027417">
    <property type="entry name" value="P-loop_NTPase"/>
</dbReference>
<evidence type="ECO:0000313" key="3">
    <source>
        <dbReference type="EMBL" id="CAH3119857.1"/>
    </source>
</evidence>